<keyword evidence="3" id="KW-0408">Iron</keyword>
<dbReference type="AlphaFoldDB" id="X1I6A8"/>
<evidence type="ECO:0008006" key="6">
    <source>
        <dbReference type="Google" id="ProtNLM"/>
    </source>
</evidence>
<evidence type="ECO:0000256" key="2">
    <source>
        <dbReference type="ARBA" id="ARBA00022723"/>
    </source>
</evidence>
<keyword evidence="1" id="KW-0949">S-adenosyl-L-methionine</keyword>
<dbReference type="InterPro" id="IPR013785">
    <property type="entry name" value="Aldolase_TIM"/>
</dbReference>
<dbReference type="Gene3D" id="3.20.20.70">
    <property type="entry name" value="Aldolase class I"/>
    <property type="match status" value="1"/>
</dbReference>
<dbReference type="GO" id="GO:0051536">
    <property type="term" value="F:iron-sulfur cluster binding"/>
    <property type="evidence" value="ECO:0007669"/>
    <property type="project" value="UniProtKB-KW"/>
</dbReference>
<name>X1I6A8_9ZZZZ</name>
<evidence type="ECO:0000313" key="5">
    <source>
        <dbReference type="EMBL" id="GAH53088.1"/>
    </source>
</evidence>
<organism evidence="5">
    <name type="scientific">marine sediment metagenome</name>
    <dbReference type="NCBI Taxonomy" id="412755"/>
    <lineage>
        <taxon>unclassified sequences</taxon>
        <taxon>metagenomes</taxon>
        <taxon>ecological metagenomes</taxon>
    </lineage>
</organism>
<gene>
    <name evidence="5" type="ORF">S03H2_38035</name>
</gene>
<keyword evidence="4" id="KW-0411">Iron-sulfur</keyword>
<dbReference type="GO" id="GO:0046872">
    <property type="term" value="F:metal ion binding"/>
    <property type="evidence" value="ECO:0007669"/>
    <property type="project" value="UniProtKB-KW"/>
</dbReference>
<dbReference type="InterPro" id="IPR007197">
    <property type="entry name" value="rSAM"/>
</dbReference>
<comment type="caution">
    <text evidence="5">The sequence shown here is derived from an EMBL/GenBank/DDBJ whole genome shotgun (WGS) entry which is preliminary data.</text>
</comment>
<evidence type="ECO:0000256" key="4">
    <source>
        <dbReference type="ARBA" id="ARBA00023014"/>
    </source>
</evidence>
<reference evidence="5" key="1">
    <citation type="journal article" date="2014" name="Front. Microbiol.">
        <title>High frequency of phylogenetically diverse reductive dehalogenase-homologous genes in deep subseafloor sedimentary metagenomes.</title>
        <authorList>
            <person name="Kawai M."/>
            <person name="Futagami T."/>
            <person name="Toyoda A."/>
            <person name="Takaki Y."/>
            <person name="Nishi S."/>
            <person name="Hori S."/>
            <person name="Arai W."/>
            <person name="Tsubouchi T."/>
            <person name="Morono Y."/>
            <person name="Uchiyama I."/>
            <person name="Ito T."/>
            <person name="Fujiyama A."/>
            <person name="Inagaki F."/>
            <person name="Takami H."/>
        </authorList>
    </citation>
    <scope>NUCLEOTIDE SEQUENCE</scope>
    <source>
        <strain evidence="5">Expedition CK06-06</strain>
    </source>
</reference>
<dbReference type="GO" id="GO:0003824">
    <property type="term" value="F:catalytic activity"/>
    <property type="evidence" value="ECO:0007669"/>
    <property type="project" value="InterPro"/>
</dbReference>
<proteinExistence type="predicted"/>
<evidence type="ECO:0000256" key="1">
    <source>
        <dbReference type="ARBA" id="ARBA00022691"/>
    </source>
</evidence>
<evidence type="ECO:0000256" key="3">
    <source>
        <dbReference type="ARBA" id="ARBA00023004"/>
    </source>
</evidence>
<keyword evidence="2" id="KW-0479">Metal-binding</keyword>
<dbReference type="EMBL" id="BARU01023435">
    <property type="protein sequence ID" value="GAH53088.1"/>
    <property type="molecule type" value="Genomic_DNA"/>
</dbReference>
<protein>
    <recommendedName>
        <fullName evidence="6">Radical SAM core domain-containing protein</fullName>
    </recommendedName>
</protein>
<dbReference type="SFLD" id="SFLDS00029">
    <property type="entry name" value="Radical_SAM"/>
    <property type="match status" value="1"/>
</dbReference>
<accession>X1I6A8</accession>
<sequence>MLGQLYRPKTKALEHARIVLETEEPHAVNVAWGCSIGCRYCYGPQFSRQTRENWMKVRYPKEYPVELVKKQLAKSPIVKGAEVKGVFISFMTDPYLALARKLTEPLIKYLIDQGIKVATSSKLEVSDVPGVRNGMTILSLGLYEV</sequence>